<dbReference type="EMBL" id="QGKL01000016">
    <property type="protein sequence ID" value="PWQ97905.1"/>
    <property type="molecule type" value="Genomic_DNA"/>
</dbReference>
<evidence type="ECO:0000256" key="3">
    <source>
        <dbReference type="ARBA" id="ARBA00023015"/>
    </source>
</evidence>
<dbReference type="OrthoDB" id="9804020at2"/>
<dbReference type="PROSITE" id="PS50949">
    <property type="entry name" value="HTH_GNTR"/>
    <property type="match status" value="1"/>
</dbReference>
<dbReference type="GO" id="GO:0030170">
    <property type="term" value="F:pyridoxal phosphate binding"/>
    <property type="evidence" value="ECO:0007669"/>
    <property type="project" value="InterPro"/>
</dbReference>
<dbReference type="RefSeq" id="WP_109822411.1">
    <property type="nucleotide sequence ID" value="NZ_QGKL01000016.1"/>
</dbReference>
<dbReference type="InterPro" id="IPR036390">
    <property type="entry name" value="WH_DNA-bd_sf"/>
</dbReference>
<comment type="similarity">
    <text evidence="1">In the C-terminal section; belongs to the class-I pyridoxal-phosphate-dependent aminotransferase family.</text>
</comment>
<evidence type="ECO:0000256" key="2">
    <source>
        <dbReference type="ARBA" id="ARBA00022898"/>
    </source>
</evidence>
<gene>
    <name evidence="7" type="ORF">DKT75_05425</name>
</gene>
<evidence type="ECO:0000313" key="8">
    <source>
        <dbReference type="Proteomes" id="UP000245506"/>
    </source>
</evidence>
<dbReference type="Pfam" id="PF00392">
    <property type="entry name" value="GntR"/>
    <property type="match status" value="1"/>
</dbReference>
<dbReference type="GO" id="GO:0003677">
    <property type="term" value="F:DNA binding"/>
    <property type="evidence" value="ECO:0007669"/>
    <property type="project" value="UniProtKB-KW"/>
</dbReference>
<evidence type="ECO:0000256" key="5">
    <source>
        <dbReference type="ARBA" id="ARBA00023163"/>
    </source>
</evidence>
<dbReference type="Pfam" id="PF00155">
    <property type="entry name" value="Aminotran_1_2"/>
    <property type="match status" value="1"/>
</dbReference>
<dbReference type="SUPFAM" id="SSF53383">
    <property type="entry name" value="PLP-dependent transferases"/>
    <property type="match status" value="1"/>
</dbReference>
<feature type="domain" description="HTH gntR-type" evidence="6">
    <location>
        <begin position="1"/>
        <end position="69"/>
    </location>
</feature>
<dbReference type="InterPro" id="IPR015421">
    <property type="entry name" value="PyrdxlP-dep_Trfase_major"/>
</dbReference>
<proteinExistence type="inferred from homology"/>
<sequence>MKLYQSIAEKIRERIEQGYYQVNEKLPSIRTLSQEHDVSVSTAQQALLFLEKEHWIEVRAKSGSYVKAQLAAAEMPQPCRPAQYPLKVSQWKEVRALRSLYKGHSDDFLYLSSGMSDIDAPTLKPLLKIMSHLTIREGVRCLTPDTLQGAVELREQIARLALDGGTRLHPDDIITTTGCQEALAISLQALTKAGDVVAVESPGFYGLMQILKALDLQALEIPAHADDGMSLDALEMALDQWPIKAILVIPTENNPLGSTMPDENKVRLLKMTQRYNTPIIEDDIYGDLRYKQPRPRTLHSFDTEGRVILCSSFSKTMSAALRIGWVAPGRYKERIEHMKYIGTANTTTLTQLAIAEFIKQGYYERHVRTVRQQYRLNRDQLTHMLQTYFPKGTRISAPRGAYILWIELPGDVDTLLLNKRLVQHKIQIAPGVIFSASGKYRNCLRINYARPVPKSAVLAISQEAKELLAESLMPQ</sequence>
<dbReference type="Gene3D" id="3.40.640.10">
    <property type="entry name" value="Type I PLP-dependent aspartate aminotransferase-like (Major domain)"/>
    <property type="match status" value="1"/>
</dbReference>
<dbReference type="Proteomes" id="UP000245506">
    <property type="component" value="Unassembled WGS sequence"/>
</dbReference>
<dbReference type="InterPro" id="IPR000524">
    <property type="entry name" value="Tscrpt_reg_HTH_GntR"/>
</dbReference>
<dbReference type="InterPro" id="IPR004839">
    <property type="entry name" value="Aminotransferase_I/II_large"/>
</dbReference>
<dbReference type="AlphaFoldDB" id="A0A317CH82"/>
<dbReference type="Gene3D" id="1.10.10.10">
    <property type="entry name" value="Winged helix-like DNA-binding domain superfamily/Winged helix DNA-binding domain"/>
    <property type="match status" value="1"/>
</dbReference>
<organism evidence="7 8">
    <name type="scientific">Leucothrix arctica</name>
    <dbReference type="NCBI Taxonomy" id="1481894"/>
    <lineage>
        <taxon>Bacteria</taxon>
        <taxon>Pseudomonadati</taxon>
        <taxon>Pseudomonadota</taxon>
        <taxon>Gammaproteobacteria</taxon>
        <taxon>Thiotrichales</taxon>
        <taxon>Thiotrichaceae</taxon>
        <taxon>Leucothrix</taxon>
    </lineage>
</organism>
<dbReference type="InterPro" id="IPR051446">
    <property type="entry name" value="HTH_trans_reg/aminotransferase"/>
</dbReference>
<evidence type="ECO:0000313" key="7">
    <source>
        <dbReference type="EMBL" id="PWQ97905.1"/>
    </source>
</evidence>
<keyword evidence="2" id="KW-0663">Pyridoxal phosphate</keyword>
<name>A0A317CH82_9GAMM</name>
<dbReference type="CDD" id="cd07377">
    <property type="entry name" value="WHTH_GntR"/>
    <property type="match status" value="1"/>
</dbReference>
<keyword evidence="5" id="KW-0804">Transcription</keyword>
<reference evidence="7 8" key="1">
    <citation type="submission" date="2018-05" db="EMBL/GenBank/DDBJ databases">
        <title>Leucothrix arctica sp. nov., isolated from Arctic seawater.</title>
        <authorList>
            <person name="Choi A."/>
            <person name="Baek K."/>
        </authorList>
    </citation>
    <scope>NUCLEOTIDE SEQUENCE [LARGE SCALE GENOMIC DNA]</scope>
    <source>
        <strain evidence="7 8">IMCC9719</strain>
    </source>
</reference>
<comment type="caution">
    <text evidence="7">The sequence shown here is derived from an EMBL/GenBank/DDBJ whole genome shotgun (WGS) entry which is preliminary data.</text>
</comment>
<evidence type="ECO:0000259" key="6">
    <source>
        <dbReference type="PROSITE" id="PS50949"/>
    </source>
</evidence>
<dbReference type="SMART" id="SM00345">
    <property type="entry name" value="HTH_GNTR"/>
    <property type="match status" value="1"/>
</dbReference>
<dbReference type="InterPro" id="IPR036388">
    <property type="entry name" value="WH-like_DNA-bd_sf"/>
</dbReference>
<dbReference type="PANTHER" id="PTHR46577">
    <property type="entry name" value="HTH-TYPE TRANSCRIPTIONAL REGULATORY PROTEIN GABR"/>
    <property type="match status" value="1"/>
</dbReference>
<accession>A0A317CH82</accession>
<evidence type="ECO:0000256" key="1">
    <source>
        <dbReference type="ARBA" id="ARBA00005384"/>
    </source>
</evidence>
<dbReference type="PANTHER" id="PTHR46577:SF2">
    <property type="entry name" value="TRANSCRIPTIONAL REGULATORY PROTEIN"/>
    <property type="match status" value="1"/>
</dbReference>
<dbReference type="SUPFAM" id="SSF46785">
    <property type="entry name" value="Winged helix' DNA-binding domain"/>
    <property type="match status" value="1"/>
</dbReference>
<dbReference type="InterPro" id="IPR015424">
    <property type="entry name" value="PyrdxlP-dep_Trfase"/>
</dbReference>
<dbReference type="CDD" id="cd00609">
    <property type="entry name" value="AAT_like"/>
    <property type="match status" value="1"/>
</dbReference>
<keyword evidence="8" id="KW-1185">Reference proteome</keyword>
<dbReference type="InterPro" id="IPR015422">
    <property type="entry name" value="PyrdxlP-dep_Trfase_small"/>
</dbReference>
<keyword evidence="4" id="KW-0238">DNA-binding</keyword>
<dbReference type="Gene3D" id="3.90.1150.10">
    <property type="entry name" value="Aspartate Aminotransferase, domain 1"/>
    <property type="match status" value="1"/>
</dbReference>
<evidence type="ECO:0000256" key="4">
    <source>
        <dbReference type="ARBA" id="ARBA00023125"/>
    </source>
</evidence>
<protein>
    <submittedName>
        <fullName evidence="7">GntR family transcriptional regulator</fullName>
    </submittedName>
</protein>
<keyword evidence="3" id="KW-0805">Transcription regulation</keyword>
<dbReference type="GO" id="GO:0003700">
    <property type="term" value="F:DNA-binding transcription factor activity"/>
    <property type="evidence" value="ECO:0007669"/>
    <property type="project" value="InterPro"/>
</dbReference>